<dbReference type="Proteomes" id="UP001597199">
    <property type="component" value="Unassembled WGS sequence"/>
</dbReference>
<sequence>MRRRGSALLSALALLVLATLVGAGSLYQISVWQADYVAQLAREDQAMREAFNQWKRLPLP</sequence>
<organism evidence="1 2">
    <name type="scientific">Lacticaseibacillus suilingensis</name>
    <dbReference type="NCBI Taxonomy" id="2799577"/>
    <lineage>
        <taxon>Bacteria</taxon>
        <taxon>Bacillati</taxon>
        <taxon>Bacillota</taxon>
        <taxon>Bacilli</taxon>
        <taxon>Lactobacillales</taxon>
        <taxon>Lactobacillaceae</taxon>
        <taxon>Lacticaseibacillus</taxon>
    </lineage>
</organism>
<reference evidence="2" key="1">
    <citation type="journal article" date="2019" name="Int. J. Syst. Evol. Microbiol.">
        <title>The Global Catalogue of Microorganisms (GCM) 10K type strain sequencing project: providing services to taxonomists for standard genome sequencing and annotation.</title>
        <authorList>
            <consortium name="The Broad Institute Genomics Platform"/>
            <consortium name="The Broad Institute Genome Sequencing Center for Infectious Disease"/>
            <person name="Wu L."/>
            <person name="Ma J."/>
        </authorList>
    </citation>
    <scope>NUCLEOTIDE SEQUENCE [LARGE SCALE GENOMIC DNA]</scope>
    <source>
        <strain evidence="2">CCM 9110</strain>
    </source>
</reference>
<proteinExistence type="predicted"/>
<comment type="caution">
    <text evidence="1">The sequence shown here is derived from an EMBL/GenBank/DDBJ whole genome shotgun (WGS) entry which is preliminary data.</text>
</comment>
<keyword evidence="2" id="KW-1185">Reference proteome</keyword>
<gene>
    <name evidence="1" type="ORF">ACFQ41_10030</name>
</gene>
<evidence type="ECO:0000313" key="1">
    <source>
        <dbReference type="EMBL" id="MFD1399644.1"/>
    </source>
</evidence>
<evidence type="ECO:0000313" key="2">
    <source>
        <dbReference type="Proteomes" id="UP001597199"/>
    </source>
</evidence>
<dbReference type="EMBL" id="JBHTOA010000035">
    <property type="protein sequence ID" value="MFD1399644.1"/>
    <property type="molecule type" value="Genomic_DNA"/>
</dbReference>
<protein>
    <submittedName>
        <fullName evidence="1">Uncharacterized protein</fullName>
    </submittedName>
</protein>
<dbReference type="RefSeq" id="WP_204119346.1">
    <property type="nucleotide sequence ID" value="NZ_BOLV01000014.1"/>
</dbReference>
<name>A0ABW4BGL2_9LACO</name>
<accession>A0ABW4BGL2</accession>